<evidence type="ECO:0000256" key="10">
    <source>
        <dbReference type="SAM" id="Phobius"/>
    </source>
</evidence>
<keyword evidence="2 10" id="KW-0812">Transmembrane</keyword>
<dbReference type="GO" id="GO:0043235">
    <property type="term" value="C:receptor complex"/>
    <property type="evidence" value="ECO:0007669"/>
    <property type="project" value="TreeGrafter"/>
</dbReference>
<keyword evidence="13" id="KW-1185">Reference proteome</keyword>
<dbReference type="OrthoDB" id="535945at2759"/>
<organism evidence="13 14">
    <name type="scientific">Acanthaster planci</name>
    <name type="common">Crown-of-thorns starfish</name>
    <dbReference type="NCBI Taxonomy" id="133434"/>
    <lineage>
        <taxon>Eukaryota</taxon>
        <taxon>Metazoa</taxon>
        <taxon>Echinodermata</taxon>
        <taxon>Eleutherozoa</taxon>
        <taxon>Asterozoa</taxon>
        <taxon>Asteroidea</taxon>
        <taxon>Valvatacea</taxon>
        <taxon>Valvatida</taxon>
        <taxon>Acanthasteridae</taxon>
        <taxon>Acanthaster</taxon>
    </lineage>
</organism>
<dbReference type="GeneID" id="110987129"/>
<dbReference type="SUPFAM" id="SSF56112">
    <property type="entry name" value="Protein kinase-like (PK-like)"/>
    <property type="match status" value="1"/>
</dbReference>
<keyword evidence="8" id="KW-0547">Nucleotide-binding</keyword>
<dbReference type="InterPro" id="IPR001245">
    <property type="entry name" value="Ser-Thr/Tyr_kinase_cat_dom"/>
</dbReference>
<evidence type="ECO:0000256" key="7">
    <source>
        <dbReference type="ARBA" id="ARBA00051243"/>
    </source>
</evidence>
<evidence type="ECO:0000313" key="13">
    <source>
        <dbReference type="Proteomes" id="UP000694845"/>
    </source>
</evidence>
<dbReference type="PROSITE" id="PS50011">
    <property type="entry name" value="PROTEIN_KINASE_DOM"/>
    <property type="match status" value="1"/>
</dbReference>
<dbReference type="PROSITE" id="PS00107">
    <property type="entry name" value="PROTEIN_KINASE_ATP"/>
    <property type="match status" value="1"/>
</dbReference>
<feature type="region of interest" description="Disordered" evidence="9">
    <location>
        <begin position="285"/>
        <end position="361"/>
    </location>
</feature>
<protein>
    <submittedName>
        <fullName evidence="14">Muscle, skeletal receptor tyrosine-protein kinase-like</fullName>
    </submittedName>
</protein>
<dbReference type="GO" id="GO:0005524">
    <property type="term" value="F:ATP binding"/>
    <property type="evidence" value="ECO:0007669"/>
    <property type="project" value="UniProtKB-UniRule"/>
</dbReference>
<feature type="region of interest" description="Disordered" evidence="9">
    <location>
        <begin position="742"/>
        <end position="792"/>
    </location>
</feature>
<feature type="signal peptide" evidence="11">
    <location>
        <begin position="1"/>
        <end position="27"/>
    </location>
</feature>
<dbReference type="InterPro" id="IPR050122">
    <property type="entry name" value="RTK"/>
</dbReference>
<evidence type="ECO:0000256" key="5">
    <source>
        <dbReference type="ARBA" id="ARBA00023170"/>
    </source>
</evidence>
<dbReference type="PANTHER" id="PTHR24416:SF620">
    <property type="entry name" value="TYROSINE-PROTEIN KINASE RECEPTOR TORSO"/>
    <property type="match status" value="1"/>
</dbReference>
<dbReference type="InterPro" id="IPR013783">
    <property type="entry name" value="Ig-like_fold"/>
</dbReference>
<proteinExistence type="predicted"/>
<dbReference type="PROSITE" id="PS00109">
    <property type="entry name" value="PROTEIN_KINASE_TYR"/>
    <property type="match status" value="1"/>
</dbReference>
<evidence type="ECO:0000256" key="2">
    <source>
        <dbReference type="ARBA" id="ARBA00022692"/>
    </source>
</evidence>
<dbReference type="InterPro" id="IPR011009">
    <property type="entry name" value="Kinase-like_dom_sf"/>
</dbReference>
<evidence type="ECO:0000256" key="8">
    <source>
        <dbReference type="PROSITE-ProRule" id="PRU10141"/>
    </source>
</evidence>
<evidence type="ECO:0000256" key="4">
    <source>
        <dbReference type="ARBA" id="ARBA00023136"/>
    </source>
</evidence>
<evidence type="ECO:0000256" key="6">
    <source>
        <dbReference type="ARBA" id="ARBA00023180"/>
    </source>
</evidence>
<dbReference type="CDD" id="cd00192">
    <property type="entry name" value="PTKc"/>
    <property type="match status" value="1"/>
</dbReference>
<dbReference type="GO" id="GO:0004714">
    <property type="term" value="F:transmembrane receptor protein tyrosine kinase activity"/>
    <property type="evidence" value="ECO:0007669"/>
    <property type="project" value="UniProtKB-EC"/>
</dbReference>
<keyword evidence="5" id="KW-0675">Receptor</keyword>
<feature type="compositionally biased region" description="Pro residues" evidence="9">
    <location>
        <begin position="310"/>
        <end position="322"/>
    </location>
</feature>
<sequence length="792" mass="88821">MIQWEKRALVAAFTLVVILLEVEVTTANDCFSMPTVTDLNLTFHTRRDISGSGLDGSEDKWTVDAVGSWKRPPGVFTRYGVRLSIAPMNLSNAHVCEIDSASYTLTENESITFSDVNFGFPYEMMVRTVDDDKDIMQPSVQGSSIGPIQSPDCYEETQSEAFCRGKAVQTTGKPVDLRIDGITRQEDGQIEVRSSWIRPIQSNGEIRMYGVNYKQSNEHVSDQTGRKNQVRATQETGPWNTSRRYEHNMTLPDPPDHQYELQVTPYVTINDEGKSGSSAQIRFNTAGAQDPRNRPAARESVAPQGAVAPQPRPTPPARPMPPNNEVVSEGFGTTPSSGSRGTFGTSTVLRSEESPTQGTPAGGSMLVTASVAVGAALAFLLFMVCVACVCFRRKKKEDELKKAVFIRTREEEISMYHPKGSLEKNETDCKECLPEFEVKELDRTLLKLEKELGSGQFGVVYKGYAFGVYNKEEYSPVAVKSLKCNASLCMKEDFLDEIKLIIEIGAHPNILSVLGCCTVDEPYYLITEFMKYGDLLHFLWKCREENRPDNDLIYVLSQTNKIQIARQIARGMEYLSNTRYYHGDLAARNILVGEDLVIKISDFGLADDIYQNGYKRLAPQRKRPVKWVSLETNLEGKCTIQSDVWSFGIVLYEIYTLGSMPYPGLDGREVIRRLQTGYRMEMPNCCPQDIYDIMRQCWREKPSDRPTFTNLFNTFDKMLVAQCDYMPLEGAVYDHCLPTGGSSGTKARGEKEEASGAPAATGQRFTPTVEEMVKSDTEQSDTARLFQKDEYE</sequence>
<dbReference type="RefSeq" id="XP_022105280.1">
    <property type="nucleotide sequence ID" value="XM_022249588.1"/>
</dbReference>
<keyword evidence="8" id="KW-0067">ATP-binding</keyword>
<evidence type="ECO:0000256" key="1">
    <source>
        <dbReference type="ARBA" id="ARBA00004167"/>
    </source>
</evidence>
<dbReference type="Gene3D" id="1.10.510.10">
    <property type="entry name" value="Transferase(Phosphotransferase) domain 1"/>
    <property type="match status" value="1"/>
</dbReference>
<name>A0A8B7ZK69_ACAPL</name>
<comment type="subcellular location">
    <subcellularLocation>
        <location evidence="1">Membrane</location>
        <topology evidence="1">Single-pass membrane protein</topology>
    </subcellularLocation>
</comment>
<dbReference type="FunFam" id="1.10.510.10:FF:002448">
    <property type="match status" value="1"/>
</dbReference>
<gene>
    <name evidence="14" type="primary">LOC110987129</name>
</gene>
<dbReference type="PANTHER" id="PTHR24416">
    <property type="entry name" value="TYROSINE-PROTEIN KINASE RECEPTOR"/>
    <property type="match status" value="1"/>
</dbReference>
<evidence type="ECO:0000256" key="3">
    <source>
        <dbReference type="ARBA" id="ARBA00022989"/>
    </source>
</evidence>
<dbReference type="InterPro" id="IPR000719">
    <property type="entry name" value="Prot_kinase_dom"/>
</dbReference>
<dbReference type="Gene3D" id="3.30.200.20">
    <property type="entry name" value="Phosphorylase Kinase, domain 1"/>
    <property type="match status" value="1"/>
</dbReference>
<dbReference type="InterPro" id="IPR008266">
    <property type="entry name" value="Tyr_kinase_AS"/>
</dbReference>
<accession>A0A8B7ZK69</accession>
<dbReference type="AlphaFoldDB" id="A0A8B7ZK69"/>
<evidence type="ECO:0000256" key="9">
    <source>
        <dbReference type="SAM" id="MobiDB-lite"/>
    </source>
</evidence>
<keyword evidence="3 10" id="KW-1133">Transmembrane helix</keyword>
<feature type="domain" description="Protein kinase" evidence="12">
    <location>
        <begin position="446"/>
        <end position="719"/>
    </location>
</feature>
<keyword evidence="4 10" id="KW-0472">Membrane</keyword>
<dbReference type="GO" id="GO:0005886">
    <property type="term" value="C:plasma membrane"/>
    <property type="evidence" value="ECO:0007669"/>
    <property type="project" value="TreeGrafter"/>
</dbReference>
<dbReference type="KEGG" id="aplc:110987129"/>
<evidence type="ECO:0000256" key="11">
    <source>
        <dbReference type="SAM" id="SignalP"/>
    </source>
</evidence>
<dbReference type="Pfam" id="PF07714">
    <property type="entry name" value="PK_Tyr_Ser-Thr"/>
    <property type="match status" value="1"/>
</dbReference>
<evidence type="ECO:0000313" key="14">
    <source>
        <dbReference type="RefSeq" id="XP_022105280.1"/>
    </source>
</evidence>
<dbReference type="Gene3D" id="2.60.40.10">
    <property type="entry name" value="Immunoglobulins"/>
    <property type="match status" value="1"/>
</dbReference>
<feature type="chain" id="PRO_5034295905" evidence="11">
    <location>
        <begin position="28"/>
        <end position="792"/>
    </location>
</feature>
<keyword evidence="11" id="KW-0732">Signal</keyword>
<reference evidence="14" key="1">
    <citation type="submission" date="2025-08" db="UniProtKB">
        <authorList>
            <consortium name="RefSeq"/>
        </authorList>
    </citation>
    <scope>IDENTIFICATION</scope>
</reference>
<comment type="catalytic activity">
    <reaction evidence="7">
        <text>L-tyrosyl-[protein] + ATP = O-phospho-L-tyrosyl-[protein] + ADP + H(+)</text>
        <dbReference type="Rhea" id="RHEA:10596"/>
        <dbReference type="Rhea" id="RHEA-COMP:10136"/>
        <dbReference type="Rhea" id="RHEA-COMP:20101"/>
        <dbReference type="ChEBI" id="CHEBI:15378"/>
        <dbReference type="ChEBI" id="CHEBI:30616"/>
        <dbReference type="ChEBI" id="CHEBI:46858"/>
        <dbReference type="ChEBI" id="CHEBI:61978"/>
        <dbReference type="ChEBI" id="CHEBI:456216"/>
        <dbReference type="EC" id="2.7.10.1"/>
    </reaction>
</comment>
<keyword evidence="6" id="KW-0325">Glycoprotein</keyword>
<dbReference type="OMA" id="WKCREEN"/>
<feature type="compositionally biased region" description="Polar residues" evidence="9">
    <location>
        <begin position="226"/>
        <end position="242"/>
    </location>
</feature>
<feature type="compositionally biased region" description="Low complexity" evidence="9">
    <location>
        <begin position="330"/>
        <end position="347"/>
    </location>
</feature>
<feature type="region of interest" description="Disordered" evidence="9">
    <location>
        <begin position="218"/>
        <end position="245"/>
    </location>
</feature>
<dbReference type="InterPro" id="IPR017441">
    <property type="entry name" value="Protein_kinase_ATP_BS"/>
</dbReference>
<feature type="binding site" evidence="8">
    <location>
        <position position="480"/>
    </location>
    <ligand>
        <name>ATP</name>
        <dbReference type="ChEBI" id="CHEBI:30616"/>
    </ligand>
</feature>
<evidence type="ECO:0000259" key="12">
    <source>
        <dbReference type="PROSITE" id="PS50011"/>
    </source>
</evidence>
<feature type="transmembrane region" description="Helical" evidence="10">
    <location>
        <begin position="365"/>
        <end position="391"/>
    </location>
</feature>
<dbReference type="GO" id="GO:0007169">
    <property type="term" value="P:cell surface receptor protein tyrosine kinase signaling pathway"/>
    <property type="evidence" value="ECO:0007669"/>
    <property type="project" value="TreeGrafter"/>
</dbReference>
<dbReference type="PRINTS" id="PR00109">
    <property type="entry name" value="TYRKINASE"/>
</dbReference>
<dbReference type="Proteomes" id="UP000694845">
    <property type="component" value="Unplaced"/>
</dbReference>